<dbReference type="AlphaFoldDB" id="A0AAE8N5Q7"/>
<dbReference type="InterPro" id="IPR038305">
    <property type="entry name" value="HeLo_sf"/>
</dbReference>
<dbReference type="Pfam" id="PF24476">
    <property type="entry name" value="DUF7580"/>
    <property type="match status" value="1"/>
</dbReference>
<feature type="domain" description="Protein kinase" evidence="15">
    <location>
        <begin position="218"/>
        <end position="613"/>
    </location>
</feature>
<evidence type="ECO:0000256" key="3">
    <source>
        <dbReference type="ARBA" id="ARBA00008529"/>
    </source>
</evidence>
<dbReference type="PROSITE" id="PS50011">
    <property type="entry name" value="PROTEIN_KINASE_DOM"/>
    <property type="match status" value="1"/>
</dbReference>
<comment type="subcellular location">
    <subcellularLocation>
        <location evidence="2">Chromosome</location>
        <location evidence="2">Telomere</location>
    </subcellularLocation>
    <subcellularLocation>
        <location evidence="1">Nucleus</location>
    </subcellularLocation>
</comment>
<evidence type="ECO:0000256" key="4">
    <source>
        <dbReference type="ARBA" id="ARBA00011534"/>
    </source>
</evidence>
<organism evidence="16 17">
    <name type="scientific">Cephalotrichum gorgonifer</name>
    <dbReference type="NCBI Taxonomy" id="2041049"/>
    <lineage>
        <taxon>Eukaryota</taxon>
        <taxon>Fungi</taxon>
        <taxon>Dikarya</taxon>
        <taxon>Ascomycota</taxon>
        <taxon>Pezizomycotina</taxon>
        <taxon>Sordariomycetes</taxon>
        <taxon>Hypocreomycetidae</taxon>
        <taxon>Microascales</taxon>
        <taxon>Microascaceae</taxon>
        <taxon>Cephalotrichum</taxon>
    </lineage>
</organism>
<dbReference type="PANTHER" id="PTHR37542">
    <property type="entry name" value="HELO DOMAIN-CONTAINING PROTEIN-RELATED"/>
    <property type="match status" value="1"/>
</dbReference>
<feature type="region of interest" description="Disordered" evidence="14">
    <location>
        <begin position="592"/>
        <end position="621"/>
    </location>
</feature>
<dbReference type="PANTHER" id="PTHR37542:SF1">
    <property type="entry name" value="PRION-INHIBITION AND PROPAGATION HELO DOMAIN-CONTAINING PROTEIN"/>
    <property type="match status" value="1"/>
</dbReference>
<evidence type="ECO:0000256" key="14">
    <source>
        <dbReference type="SAM" id="MobiDB-lite"/>
    </source>
</evidence>
<evidence type="ECO:0000313" key="16">
    <source>
        <dbReference type="EMBL" id="SPO05337.1"/>
    </source>
</evidence>
<reference evidence="16" key="1">
    <citation type="submission" date="2018-03" db="EMBL/GenBank/DDBJ databases">
        <authorList>
            <person name="Guldener U."/>
        </authorList>
    </citation>
    <scope>NUCLEOTIDE SEQUENCE</scope>
</reference>
<dbReference type="GO" id="GO:0004672">
    <property type="term" value="F:protein kinase activity"/>
    <property type="evidence" value="ECO:0007669"/>
    <property type="project" value="InterPro"/>
</dbReference>
<dbReference type="GO" id="GO:0005524">
    <property type="term" value="F:ATP binding"/>
    <property type="evidence" value="ECO:0007669"/>
    <property type="project" value="InterPro"/>
</dbReference>
<dbReference type="InterPro" id="IPR014849">
    <property type="entry name" value="EKC/KEOPS_Gon7"/>
</dbReference>
<dbReference type="Pfam" id="PF08738">
    <property type="entry name" value="Gon7"/>
    <property type="match status" value="1"/>
</dbReference>
<evidence type="ECO:0000256" key="9">
    <source>
        <dbReference type="ARBA" id="ARBA00023015"/>
    </source>
</evidence>
<dbReference type="InterPro" id="IPR029498">
    <property type="entry name" value="HeLo_dom"/>
</dbReference>
<keyword evidence="12" id="KW-0539">Nucleus</keyword>
<evidence type="ECO:0000313" key="17">
    <source>
        <dbReference type="Proteomes" id="UP001187682"/>
    </source>
</evidence>
<feature type="compositionally biased region" description="Basic and acidic residues" evidence="14">
    <location>
        <begin position="592"/>
        <end position="606"/>
    </location>
</feature>
<dbReference type="Pfam" id="PF14479">
    <property type="entry name" value="HeLo"/>
    <property type="match status" value="1"/>
</dbReference>
<dbReference type="EMBL" id="ONZQ02000012">
    <property type="protein sequence ID" value="SPO05337.1"/>
    <property type="molecule type" value="Genomic_DNA"/>
</dbReference>
<evidence type="ECO:0000256" key="12">
    <source>
        <dbReference type="ARBA" id="ARBA00023242"/>
    </source>
</evidence>
<accession>A0AAE8N5Q7</accession>
<dbReference type="InterPro" id="IPR011009">
    <property type="entry name" value="Kinase-like_dom_sf"/>
</dbReference>
<evidence type="ECO:0000256" key="7">
    <source>
        <dbReference type="ARBA" id="ARBA00022694"/>
    </source>
</evidence>
<dbReference type="InterPro" id="IPR056002">
    <property type="entry name" value="DUF7580"/>
</dbReference>
<keyword evidence="10" id="KW-0010">Activator</keyword>
<protein>
    <recommendedName>
        <fullName evidence="5">EKC/KEOPS complex subunit GON7</fullName>
    </recommendedName>
</protein>
<dbReference type="GO" id="GO:0000781">
    <property type="term" value="C:chromosome, telomeric region"/>
    <property type="evidence" value="ECO:0007669"/>
    <property type="project" value="UniProtKB-SubCell"/>
</dbReference>
<gene>
    <name evidence="16" type="ORF">DNG_08024</name>
</gene>
<keyword evidence="6" id="KW-0158">Chromosome</keyword>
<keyword evidence="11" id="KW-0804">Transcription</keyword>
<keyword evidence="7" id="KW-0819">tRNA processing</keyword>
<dbReference type="Gene3D" id="1.20.120.1020">
    <property type="entry name" value="Prion-inhibition and propagation, HeLo domain"/>
    <property type="match status" value="1"/>
</dbReference>
<keyword evidence="9" id="KW-0805">Transcription regulation</keyword>
<evidence type="ECO:0000256" key="1">
    <source>
        <dbReference type="ARBA" id="ARBA00004123"/>
    </source>
</evidence>
<proteinExistence type="inferred from homology"/>
<evidence type="ECO:0000256" key="13">
    <source>
        <dbReference type="ARBA" id="ARBA00025393"/>
    </source>
</evidence>
<sequence length="621" mass="69750">MAEDHINTALGALGALDVIVRRCMEGFAFWQRVNHSSQSAKDFQTLLDMQRVKLAIWAEAWGLQSNGYRKDRRFCLYEAVVVNHLQAIDCIFNDFSKLDTQVSVLNQAQALVSMDVLPRFNHLGAPSSAHGLGSADATTESGRAFAVRSIKWARQEDKLKDGLALLTTLLNDLYVILPPPHADPAQTLVLSDSLSGQDPNELARISRIENSDPAFAALAWMRSLAHRPYGSHLGNNQLHSSHIVPINRKKEDVKFVAHYKGEVVLVEEKHCTAPWGHLDQLKVLQARIDNIVVRLQNPNKPVDLRTLPCRGGALSTPKNTTEDGITWTYSIVYRADYQRFTSLSEILCRKDKKVDDTRRDKAQFPLGKRFALAQMLARALMYLHLADWLHKAVRSENVIFFIDGEDNIRTNLPYLIGFEYSRPDISGEQTENVHEKCHHKYYRHPNAKAVPTADLKQPLGGPGRFSKVYDVYSLGVVLLEIGLFVTAKRIVDRHLKTDDQDTKHIRSVFVEKVVPDLRFSMGDDYADAALTCLDGSLDGLTDRPFPTYASPLSTPFTLTTPLPAPTNHANHLESLRAAAAALQDEINKELTARMEEDKAREGKAEEVLEEENYGEEVVEEE</sequence>
<dbReference type="Gene3D" id="1.10.510.10">
    <property type="entry name" value="Transferase(Phosphotransferase) domain 1"/>
    <property type="match status" value="1"/>
</dbReference>
<comment type="subunit">
    <text evidence="4">Component of the EKC/KEOPS complex composed of at least BUD32, CGI121, GON7, KAE1 and PCC1; the whole complex dimerizes.</text>
</comment>
<dbReference type="GO" id="GO:0005634">
    <property type="term" value="C:nucleus"/>
    <property type="evidence" value="ECO:0007669"/>
    <property type="project" value="UniProtKB-SubCell"/>
</dbReference>
<dbReference type="GO" id="GO:0008033">
    <property type="term" value="P:tRNA processing"/>
    <property type="evidence" value="ECO:0007669"/>
    <property type="project" value="UniProtKB-KW"/>
</dbReference>
<name>A0AAE8N5Q7_9PEZI</name>
<comment type="function">
    <text evidence="13">Component of the EKC/KEOPS complex that is required for the formation of a threonylcarbamoyl group on adenosine at position 37 (t(6)A37) in tRNAs that read codons beginning with adenine. The complex is probably involved in the transfer of the threonylcarbamoyl moiety of threonylcarbamoyl-AMP (TC-AMP) to the N6 group of A37. GON7 likely plays a supporting role to the catalytic subunit KAE1 in the complex. The EKC/KEOPS complex also promotes both telomere uncapping and telomere elongation. The complex is required for efficient recruitment of transcriptional coactivators.</text>
</comment>
<evidence type="ECO:0000256" key="5">
    <source>
        <dbReference type="ARBA" id="ARBA00019746"/>
    </source>
</evidence>
<evidence type="ECO:0000256" key="6">
    <source>
        <dbReference type="ARBA" id="ARBA00022454"/>
    </source>
</evidence>
<comment type="caution">
    <text evidence="16">The sequence shown here is derived from an EMBL/GenBank/DDBJ whole genome shotgun (WGS) entry which is preliminary data.</text>
</comment>
<dbReference type="Proteomes" id="UP001187682">
    <property type="component" value="Unassembled WGS sequence"/>
</dbReference>
<comment type="similarity">
    <text evidence="3">Belongs to the GON7 family.</text>
</comment>
<dbReference type="InterPro" id="IPR000719">
    <property type="entry name" value="Prot_kinase_dom"/>
</dbReference>
<evidence type="ECO:0000256" key="8">
    <source>
        <dbReference type="ARBA" id="ARBA00022895"/>
    </source>
</evidence>
<dbReference type="SUPFAM" id="SSF56112">
    <property type="entry name" value="Protein kinase-like (PK-like)"/>
    <property type="match status" value="1"/>
</dbReference>
<evidence type="ECO:0000259" key="15">
    <source>
        <dbReference type="PROSITE" id="PS50011"/>
    </source>
</evidence>
<evidence type="ECO:0000256" key="11">
    <source>
        <dbReference type="ARBA" id="ARBA00023163"/>
    </source>
</evidence>
<keyword evidence="17" id="KW-1185">Reference proteome</keyword>
<keyword evidence="8" id="KW-0779">Telomere</keyword>
<feature type="compositionally biased region" description="Acidic residues" evidence="14">
    <location>
        <begin position="607"/>
        <end position="621"/>
    </location>
</feature>
<evidence type="ECO:0000256" key="10">
    <source>
        <dbReference type="ARBA" id="ARBA00023159"/>
    </source>
</evidence>
<evidence type="ECO:0000256" key="2">
    <source>
        <dbReference type="ARBA" id="ARBA00004574"/>
    </source>
</evidence>